<evidence type="ECO:0000313" key="2">
    <source>
        <dbReference type="EMBL" id="KAG8236787.1"/>
    </source>
</evidence>
<accession>A0A8K0KLG0</accession>
<protein>
    <recommendedName>
        <fullName evidence="1">Helix-turn-helix domain-containing protein</fullName>
    </recommendedName>
</protein>
<name>A0A8K0KLG0_LADFU</name>
<feature type="domain" description="Helix-turn-helix" evidence="1">
    <location>
        <begin position="90"/>
        <end position="147"/>
    </location>
</feature>
<dbReference type="InterPro" id="IPR058912">
    <property type="entry name" value="HTH_animal"/>
</dbReference>
<organism evidence="2 3">
    <name type="scientific">Ladona fulva</name>
    <name type="common">Scarce chaser dragonfly</name>
    <name type="synonym">Libellula fulva</name>
    <dbReference type="NCBI Taxonomy" id="123851"/>
    <lineage>
        <taxon>Eukaryota</taxon>
        <taxon>Metazoa</taxon>
        <taxon>Ecdysozoa</taxon>
        <taxon>Arthropoda</taxon>
        <taxon>Hexapoda</taxon>
        <taxon>Insecta</taxon>
        <taxon>Pterygota</taxon>
        <taxon>Palaeoptera</taxon>
        <taxon>Odonata</taxon>
        <taxon>Epiprocta</taxon>
        <taxon>Anisoptera</taxon>
        <taxon>Libelluloidea</taxon>
        <taxon>Libellulidae</taxon>
        <taxon>Ladona</taxon>
    </lineage>
</organism>
<evidence type="ECO:0000313" key="3">
    <source>
        <dbReference type="Proteomes" id="UP000792457"/>
    </source>
</evidence>
<sequence>MAMGSPLSLLLAELFMDNFEKNLFFLPHPKLKQIIFWKRFVDDIFCIIDGTERDIQELLTGILKFLRFSISISKNKASLKVFRKPTYTDQVIPNSSSHRASQKYAAFHAMIHRLVNLPLSTQGYEEELNTIKSIVGNNGYNICLVENILKKKNAKLASAMIFPSLTPIESEGKKWEIVVGSSSEEAPVYQGIFIKQQF</sequence>
<gene>
    <name evidence="2" type="ORF">J437_LFUL016280</name>
</gene>
<reference evidence="2" key="1">
    <citation type="submission" date="2013-04" db="EMBL/GenBank/DDBJ databases">
        <authorList>
            <person name="Qu J."/>
            <person name="Murali S.C."/>
            <person name="Bandaranaike D."/>
            <person name="Bellair M."/>
            <person name="Blankenburg K."/>
            <person name="Chao H."/>
            <person name="Dinh H."/>
            <person name="Doddapaneni H."/>
            <person name="Downs B."/>
            <person name="Dugan-Rocha S."/>
            <person name="Elkadiri S."/>
            <person name="Gnanaolivu R.D."/>
            <person name="Hernandez B."/>
            <person name="Javaid M."/>
            <person name="Jayaseelan J.C."/>
            <person name="Lee S."/>
            <person name="Li M."/>
            <person name="Ming W."/>
            <person name="Munidasa M."/>
            <person name="Muniz J."/>
            <person name="Nguyen L."/>
            <person name="Ongeri F."/>
            <person name="Osuji N."/>
            <person name="Pu L.-L."/>
            <person name="Puazo M."/>
            <person name="Qu C."/>
            <person name="Quiroz J."/>
            <person name="Raj R."/>
            <person name="Weissenberger G."/>
            <person name="Xin Y."/>
            <person name="Zou X."/>
            <person name="Han Y."/>
            <person name="Richards S."/>
            <person name="Worley K."/>
            <person name="Muzny D."/>
            <person name="Gibbs R."/>
        </authorList>
    </citation>
    <scope>NUCLEOTIDE SEQUENCE</scope>
    <source>
        <strain evidence="2">Sampled in the wild</strain>
    </source>
</reference>
<dbReference type="Pfam" id="PF26215">
    <property type="entry name" value="HTH_animal"/>
    <property type="match status" value="1"/>
</dbReference>
<keyword evidence="3" id="KW-1185">Reference proteome</keyword>
<dbReference type="AlphaFoldDB" id="A0A8K0KLG0"/>
<reference evidence="2" key="2">
    <citation type="submission" date="2017-10" db="EMBL/GenBank/DDBJ databases">
        <title>Ladona fulva Genome sequencing and assembly.</title>
        <authorList>
            <person name="Murali S."/>
            <person name="Richards S."/>
            <person name="Bandaranaike D."/>
            <person name="Bellair M."/>
            <person name="Blankenburg K."/>
            <person name="Chao H."/>
            <person name="Dinh H."/>
            <person name="Doddapaneni H."/>
            <person name="Dugan-Rocha S."/>
            <person name="Elkadiri S."/>
            <person name="Gnanaolivu R."/>
            <person name="Hernandez B."/>
            <person name="Skinner E."/>
            <person name="Javaid M."/>
            <person name="Lee S."/>
            <person name="Li M."/>
            <person name="Ming W."/>
            <person name="Munidasa M."/>
            <person name="Muniz J."/>
            <person name="Nguyen L."/>
            <person name="Hughes D."/>
            <person name="Osuji N."/>
            <person name="Pu L.-L."/>
            <person name="Puazo M."/>
            <person name="Qu C."/>
            <person name="Quiroz J."/>
            <person name="Raj R."/>
            <person name="Weissenberger G."/>
            <person name="Xin Y."/>
            <person name="Zou X."/>
            <person name="Han Y."/>
            <person name="Worley K."/>
            <person name="Muzny D."/>
            <person name="Gibbs R."/>
        </authorList>
    </citation>
    <scope>NUCLEOTIDE SEQUENCE</scope>
    <source>
        <strain evidence="2">Sampled in the wild</strain>
    </source>
</reference>
<dbReference type="EMBL" id="KZ309075">
    <property type="protein sequence ID" value="KAG8236787.1"/>
    <property type="molecule type" value="Genomic_DNA"/>
</dbReference>
<dbReference type="PANTHER" id="PTHR21301:SF10">
    <property type="entry name" value="REVERSE TRANSCRIPTASE DOMAIN-CONTAINING PROTEIN"/>
    <property type="match status" value="1"/>
</dbReference>
<dbReference type="OrthoDB" id="10063405at2759"/>
<proteinExistence type="predicted"/>
<dbReference type="PANTHER" id="PTHR21301">
    <property type="entry name" value="REVERSE TRANSCRIPTASE"/>
    <property type="match status" value="1"/>
</dbReference>
<dbReference type="Proteomes" id="UP000792457">
    <property type="component" value="Unassembled WGS sequence"/>
</dbReference>
<evidence type="ECO:0000259" key="1">
    <source>
        <dbReference type="Pfam" id="PF26215"/>
    </source>
</evidence>
<comment type="caution">
    <text evidence="2">The sequence shown here is derived from an EMBL/GenBank/DDBJ whole genome shotgun (WGS) entry which is preliminary data.</text>
</comment>